<dbReference type="InterPro" id="IPR036259">
    <property type="entry name" value="MFS_trans_sf"/>
</dbReference>
<keyword evidence="3" id="KW-0812">Transmembrane</keyword>
<evidence type="ECO:0000256" key="1">
    <source>
        <dbReference type="ARBA" id="ARBA00004141"/>
    </source>
</evidence>
<protein>
    <recommendedName>
        <fullName evidence="6">Riboflavin transporter MCH5</fullName>
    </recommendedName>
</protein>
<feature type="transmembrane region" description="Helical" evidence="3">
    <location>
        <begin position="163"/>
        <end position="186"/>
    </location>
</feature>
<sequence length="396" mass="43248">MLSGQYESPHAGTVLDNLDGFVTFFGTFQAYYKAHFLSHRSSFDISWIGSVQACLTLILSQLVGPLYDMGFMTILVWIGAFLVTFGMMMTSLCTRFYQVILAQGFCIGIGSSLLYIPSVMVCVTHCRRRKGLALGISSVGSSLGSIIYPIVFNQTEPDIGFGYAFRVMGFLALGTFVISLAVIRRVSGTKEIRPLLLLHAFREPSYAWYVASEFFCLMGIYVPYYYVTSYASGPSHMSEDLSPYMVPILKATSIIGRLVPALLSDYFGPLNMYVPMIFASAVLNFGWIGIHSPASIIVYIVLYGITSGTVVAITPAVVAEITSDPKEVGTRIGMSYFVGGLGMLVGPPVAGRLLDMHDGTYYLGVQLFSACIMCAATMCLVMARAHKAGWHVLRKA</sequence>
<dbReference type="PANTHER" id="PTHR11360:SF234">
    <property type="entry name" value="MFS-TYPE TRANSPORTER DBAD-RELATED"/>
    <property type="match status" value="1"/>
</dbReference>
<feature type="transmembrane region" description="Helical" evidence="3">
    <location>
        <begin position="96"/>
        <end position="119"/>
    </location>
</feature>
<evidence type="ECO:0000256" key="2">
    <source>
        <dbReference type="ARBA" id="ARBA00006727"/>
    </source>
</evidence>
<dbReference type="Proteomes" id="UP001217582">
    <property type="component" value="Chromosome 7"/>
</dbReference>
<name>A0AAJ5Z5Y7_9BASI</name>
<dbReference type="SUPFAM" id="SSF103473">
    <property type="entry name" value="MFS general substrate transporter"/>
    <property type="match status" value="1"/>
</dbReference>
<feature type="transmembrane region" description="Helical" evidence="3">
    <location>
        <begin position="361"/>
        <end position="385"/>
    </location>
</feature>
<organism evidence="4 5">
    <name type="scientific">Malassezia arunalokei</name>
    <dbReference type="NCBI Taxonomy" id="1514897"/>
    <lineage>
        <taxon>Eukaryota</taxon>
        <taxon>Fungi</taxon>
        <taxon>Dikarya</taxon>
        <taxon>Basidiomycota</taxon>
        <taxon>Ustilaginomycotina</taxon>
        <taxon>Malasseziomycetes</taxon>
        <taxon>Malasseziales</taxon>
        <taxon>Malasseziaceae</taxon>
        <taxon>Malassezia</taxon>
    </lineage>
</organism>
<dbReference type="Gene3D" id="1.20.1250.20">
    <property type="entry name" value="MFS general substrate transporter like domains"/>
    <property type="match status" value="2"/>
</dbReference>
<dbReference type="InterPro" id="IPR050327">
    <property type="entry name" value="Proton-linked_MCT"/>
</dbReference>
<dbReference type="EMBL" id="CP119922">
    <property type="protein sequence ID" value="WFD17480.1"/>
    <property type="molecule type" value="Genomic_DNA"/>
</dbReference>
<feature type="transmembrane region" description="Helical" evidence="3">
    <location>
        <begin position="131"/>
        <end position="151"/>
    </location>
</feature>
<dbReference type="PANTHER" id="PTHR11360">
    <property type="entry name" value="MONOCARBOXYLATE TRANSPORTER"/>
    <property type="match status" value="1"/>
</dbReference>
<dbReference type="AlphaFoldDB" id="A0AAJ5Z5Y7"/>
<feature type="transmembrane region" description="Helical" evidence="3">
    <location>
        <begin position="296"/>
        <end position="319"/>
    </location>
</feature>
<accession>A0AAJ5Z5Y7</accession>
<dbReference type="InterPro" id="IPR011701">
    <property type="entry name" value="MFS"/>
</dbReference>
<gene>
    <name evidence="4" type="ORF">MARU1_003535</name>
</gene>
<feature type="transmembrane region" description="Helical" evidence="3">
    <location>
        <begin position="331"/>
        <end position="349"/>
    </location>
</feature>
<comment type="subcellular location">
    <subcellularLocation>
        <location evidence="1">Membrane</location>
        <topology evidence="1">Multi-pass membrane protein</topology>
    </subcellularLocation>
</comment>
<feature type="transmembrane region" description="Helical" evidence="3">
    <location>
        <begin position="270"/>
        <end position="290"/>
    </location>
</feature>
<evidence type="ECO:0000256" key="3">
    <source>
        <dbReference type="SAM" id="Phobius"/>
    </source>
</evidence>
<proteinExistence type="inferred from homology"/>
<dbReference type="GO" id="GO:0016020">
    <property type="term" value="C:membrane"/>
    <property type="evidence" value="ECO:0007669"/>
    <property type="project" value="UniProtKB-SubCell"/>
</dbReference>
<dbReference type="Pfam" id="PF07690">
    <property type="entry name" value="MFS_1"/>
    <property type="match status" value="1"/>
</dbReference>
<dbReference type="GO" id="GO:0022857">
    <property type="term" value="F:transmembrane transporter activity"/>
    <property type="evidence" value="ECO:0007669"/>
    <property type="project" value="InterPro"/>
</dbReference>
<keyword evidence="3" id="KW-1133">Transmembrane helix</keyword>
<evidence type="ECO:0000313" key="5">
    <source>
        <dbReference type="Proteomes" id="UP001217582"/>
    </source>
</evidence>
<keyword evidence="3" id="KW-0472">Membrane</keyword>
<evidence type="ECO:0008006" key="6">
    <source>
        <dbReference type="Google" id="ProtNLM"/>
    </source>
</evidence>
<evidence type="ECO:0000313" key="4">
    <source>
        <dbReference type="EMBL" id="WFD17480.1"/>
    </source>
</evidence>
<feature type="transmembrane region" description="Helical" evidence="3">
    <location>
        <begin position="71"/>
        <end position="90"/>
    </location>
</feature>
<feature type="transmembrane region" description="Helical" evidence="3">
    <location>
        <begin position="45"/>
        <end position="64"/>
    </location>
</feature>
<keyword evidence="5" id="KW-1185">Reference proteome</keyword>
<comment type="similarity">
    <text evidence="2">Belongs to the major facilitator superfamily. Monocarboxylate porter (TC 2.A.1.13) family.</text>
</comment>
<feature type="transmembrane region" description="Helical" evidence="3">
    <location>
        <begin position="206"/>
        <end position="224"/>
    </location>
</feature>
<reference evidence="4 5" key="1">
    <citation type="submission" date="2023-03" db="EMBL/GenBank/DDBJ databases">
        <title>Mating type loci evolution in Malassezia.</title>
        <authorList>
            <person name="Coelho M.A."/>
        </authorList>
    </citation>
    <scope>NUCLEOTIDE SEQUENCE [LARGE SCALE GENOMIC DNA]</scope>
    <source>
        <strain evidence="4 5">CBS 13387</strain>
    </source>
</reference>